<dbReference type="RefSeq" id="WP_136965634.1">
    <property type="nucleotide sequence ID" value="NZ_JARZHI010000006.1"/>
</dbReference>
<dbReference type="PRINTS" id="PR00502">
    <property type="entry name" value="NUDIXFAMILY"/>
</dbReference>
<dbReference type="PROSITE" id="PS00893">
    <property type="entry name" value="NUDIX_BOX"/>
    <property type="match status" value="1"/>
</dbReference>
<dbReference type="Pfam" id="PF00293">
    <property type="entry name" value="NUDIX"/>
    <property type="match status" value="1"/>
</dbReference>
<comment type="caution">
    <text evidence="5">The sequence shown here is derived from an EMBL/GenBank/DDBJ whole genome shotgun (WGS) entry which is preliminary data.</text>
</comment>
<reference evidence="5 6" key="1">
    <citation type="submission" date="2023-04" db="EMBL/GenBank/DDBJ databases">
        <title>The genome sequence of Polyangium sorediatum DSM14670.</title>
        <authorList>
            <person name="Zhang X."/>
        </authorList>
    </citation>
    <scope>NUCLEOTIDE SEQUENCE [LARGE SCALE GENOMIC DNA]</scope>
    <source>
        <strain evidence="5 6">DSM 14670</strain>
    </source>
</reference>
<proteinExistence type="inferred from homology"/>
<protein>
    <submittedName>
        <fullName evidence="5">NUDIX hydrolase</fullName>
        <ecNumber evidence="5">3.6.-.-</ecNumber>
    </submittedName>
</protein>
<keyword evidence="6" id="KW-1185">Reference proteome</keyword>
<dbReference type="EC" id="3.6.-.-" evidence="5"/>
<comment type="similarity">
    <text evidence="3">Belongs to the Nudix hydrolase family.</text>
</comment>
<name>A0ABT6NNC9_9BACT</name>
<evidence type="ECO:0000313" key="6">
    <source>
        <dbReference type="Proteomes" id="UP001160301"/>
    </source>
</evidence>
<dbReference type="GO" id="GO:0016787">
    <property type="term" value="F:hydrolase activity"/>
    <property type="evidence" value="ECO:0007669"/>
    <property type="project" value="UniProtKB-KW"/>
</dbReference>
<accession>A0ABT6NNC9</accession>
<evidence type="ECO:0000256" key="1">
    <source>
        <dbReference type="ARBA" id="ARBA00001946"/>
    </source>
</evidence>
<dbReference type="InterPro" id="IPR015797">
    <property type="entry name" value="NUDIX_hydrolase-like_dom_sf"/>
</dbReference>
<feature type="domain" description="Nudix hydrolase" evidence="4">
    <location>
        <begin position="1"/>
        <end position="124"/>
    </location>
</feature>
<organism evidence="5 6">
    <name type="scientific">Polyangium sorediatum</name>
    <dbReference type="NCBI Taxonomy" id="889274"/>
    <lineage>
        <taxon>Bacteria</taxon>
        <taxon>Pseudomonadati</taxon>
        <taxon>Myxococcota</taxon>
        <taxon>Polyangia</taxon>
        <taxon>Polyangiales</taxon>
        <taxon>Polyangiaceae</taxon>
        <taxon>Polyangium</taxon>
    </lineage>
</organism>
<evidence type="ECO:0000313" key="5">
    <source>
        <dbReference type="EMBL" id="MDI1429837.1"/>
    </source>
</evidence>
<dbReference type="Gene3D" id="3.90.79.10">
    <property type="entry name" value="Nucleoside Triphosphate Pyrophosphohydrolase"/>
    <property type="match status" value="1"/>
</dbReference>
<dbReference type="PANTHER" id="PTHR43046">
    <property type="entry name" value="GDP-MANNOSE MANNOSYL HYDROLASE"/>
    <property type="match status" value="1"/>
</dbReference>
<dbReference type="InterPro" id="IPR020476">
    <property type="entry name" value="Nudix_hydrolase"/>
</dbReference>
<dbReference type="SUPFAM" id="SSF55811">
    <property type="entry name" value="Nudix"/>
    <property type="match status" value="1"/>
</dbReference>
<comment type="cofactor">
    <cofactor evidence="1">
        <name>Mg(2+)</name>
        <dbReference type="ChEBI" id="CHEBI:18420"/>
    </cofactor>
</comment>
<dbReference type="InterPro" id="IPR000086">
    <property type="entry name" value="NUDIX_hydrolase_dom"/>
</dbReference>
<dbReference type="EMBL" id="JARZHI010000006">
    <property type="protein sequence ID" value="MDI1429837.1"/>
    <property type="molecule type" value="Genomic_DNA"/>
</dbReference>
<keyword evidence="2 3" id="KW-0378">Hydrolase</keyword>
<dbReference type="InterPro" id="IPR020084">
    <property type="entry name" value="NUDIX_hydrolase_CS"/>
</dbReference>
<dbReference type="Proteomes" id="UP001160301">
    <property type="component" value="Unassembled WGS sequence"/>
</dbReference>
<sequence>MKRFVRVLIRTPEERFLVLRELGRPWWNFPGGKVERDELPIEAARRELLEEVGLDAEITSLELIHQGVFDLFGISWEGFFYFAHRVSGHAEPREGEGIALSWSTLEELRRVASLPGLLEEVAHHAQTRGLSTHRE</sequence>
<gene>
    <name evidence="5" type="ORF">QHF89_10030</name>
</gene>
<evidence type="ECO:0000256" key="2">
    <source>
        <dbReference type="ARBA" id="ARBA00022801"/>
    </source>
</evidence>
<evidence type="ECO:0000256" key="3">
    <source>
        <dbReference type="RuleBase" id="RU003476"/>
    </source>
</evidence>
<dbReference type="PANTHER" id="PTHR43046:SF14">
    <property type="entry name" value="MUTT_NUDIX FAMILY PROTEIN"/>
    <property type="match status" value="1"/>
</dbReference>
<evidence type="ECO:0000259" key="4">
    <source>
        <dbReference type="PROSITE" id="PS51462"/>
    </source>
</evidence>
<dbReference type="PROSITE" id="PS51462">
    <property type="entry name" value="NUDIX"/>
    <property type="match status" value="1"/>
</dbReference>
<dbReference type="CDD" id="cd02883">
    <property type="entry name" value="NUDIX_Hydrolase"/>
    <property type="match status" value="1"/>
</dbReference>